<reference evidence="28" key="3">
    <citation type="submission" date="2025-08" db="UniProtKB">
        <authorList>
            <consortium name="Ensembl"/>
        </authorList>
    </citation>
    <scope>IDENTIFICATION</scope>
</reference>
<dbReference type="Gene3D" id="3.40.50.2300">
    <property type="match status" value="4"/>
</dbReference>
<evidence type="ECO:0000256" key="1">
    <source>
        <dbReference type="ARBA" id="ARBA00022448"/>
    </source>
</evidence>
<dbReference type="Pfam" id="PF00060">
    <property type="entry name" value="Lig_chan"/>
    <property type="match status" value="1"/>
</dbReference>
<name>A0AAX7UHF9_ASTCA</name>
<dbReference type="Ensembl" id="ENSACLT00000078391.1">
    <property type="protein sequence ID" value="ENSACLP00000068207.1"/>
    <property type="gene ID" value="ENSACLG00000002548.2"/>
</dbReference>
<feature type="disulfide bond" evidence="23">
    <location>
        <begin position="721"/>
        <end position="776"/>
    </location>
</feature>
<comment type="function">
    <text evidence="24">Receptor for glutamate that functions as a ligand-gated ion channel in the central nervous system and plays an important role in excitatory synaptic transmission. L-glutamate acts as an excitatory neurotransmitter at many synapses in the central nervous system.</text>
</comment>
<dbReference type="CDD" id="cd13718">
    <property type="entry name" value="PBP2_iGluR_NMDA_Nr2"/>
    <property type="match status" value="1"/>
</dbReference>
<keyword evidence="9 24" id="KW-0406">Ion transport</keyword>
<evidence type="ECO:0000313" key="28">
    <source>
        <dbReference type="Ensembl" id="ENSACLP00000068207.1"/>
    </source>
</evidence>
<evidence type="ECO:0000256" key="8">
    <source>
        <dbReference type="ARBA" id="ARBA00023018"/>
    </source>
</evidence>
<evidence type="ECO:0000256" key="2">
    <source>
        <dbReference type="ARBA" id="ARBA00022475"/>
    </source>
</evidence>
<comment type="similarity">
    <text evidence="24">Belongs to the glutamate-gated ion channel (TC 1.A.10.1) family.</text>
</comment>
<keyword evidence="6" id="KW-0460">Magnesium</keyword>
<feature type="site" description="Crucial to convey clamshell closure to channel opening" evidence="22">
    <location>
        <position position="638"/>
    </location>
</feature>
<accession>A0AAX7UHF9</accession>
<dbReference type="Pfam" id="PF10565">
    <property type="entry name" value="NMDAR2_C"/>
    <property type="match status" value="2"/>
</dbReference>
<evidence type="ECO:0000256" key="10">
    <source>
        <dbReference type="ARBA" id="ARBA00023136"/>
    </source>
</evidence>
<dbReference type="FunFam" id="3.40.190.10:FF:000038">
    <property type="entry name" value="Putative glutamate receptor ionotropic NMDA 2B"/>
    <property type="match status" value="1"/>
</dbReference>
<comment type="catalytic activity">
    <reaction evidence="19">
        <text>Na(+)(in) = Na(+)(out)</text>
        <dbReference type="Rhea" id="RHEA:34963"/>
        <dbReference type="ChEBI" id="CHEBI:29101"/>
    </reaction>
</comment>
<evidence type="ECO:0000256" key="23">
    <source>
        <dbReference type="PIRSR" id="PIRSR601508-3"/>
    </source>
</evidence>
<evidence type="ECO:0000256" key="11">
    <source>
        <dbReference type="ARBA" id="ARBA00023157"/>
    </source>
</evidence>
<keyword evidence="16 24" id="KW-0407">Ion channel</keyword>
<dbReference type="Pfam" id="PF10613">
    <property type="entry name" value="Lig_chan-Glu_bd"/>
    <property type="match status" value="1"/>
</dbReference>
<evidence type="ECO:0000256" key="18">
    <source>
        <dbReference type="ARBA" id="ARBA00034430"/>
    </source>
</evidence>
<keyword evidence="5" id="KW-0106">Calcium</keyword>
<feature type="compositionally biased region" description="Polar residues" evidence="25">
    <location>
        <begin position="1124"/>
        <end position="1142"/>
    </location>
</feature>
<keyword evidence="29" id="KW-1185">Reference proteome</keyword>
<dbReference type="SUPFAM" id="SSF53822">
    <property type="entry name" value="Periplasmic binding protein-like I"/>
    <property type="match status" value="1"/>
</dbReference>
<evidence type="ECO:0000256" key="7">
    <source>
        <dbReference type="ARBA" id="ARBA00022989"/>
    </source>
</evidence>
<evidence type="ECO:0000256" key="17">
    <source>
        <dbReference type="ARBA" id="ARBA00034104"/>
    </source>
</evidence>
<reference evidence="28" key="4">
    <citation type="submission" date="2025-09" db="UniProtKB">
        <authorList>
            <consortium name="Ensembl"/>
        </authorList>
    </citation>
    <scope>IDENTIFICATION</scope>
</reference>
<evidence type="ECO:0000256" key="6">
    <source>
        <dbReference type="ARBA" id="ARBA00022842"/>
    </source>
</evidence>
<organism evidence="28 29">
    <name type="scientific">Astatotilapia calliptera</name>
    <name type="common">Eastern happy</name>
    <name type="synonym">Chromis callipterus</name>
    <dbReference type="NCBI Taxonomy" id="8154"/>
    <lineage>
        <taxon>Eukaryota</taxon>
        <taxon>Metazoa</taxon>
        <taxon>Chordata</taxon>
        <taxon>Craniata</taxon>
        <taxon>Vertebrata</taxon>
        <taxon>Euteleostomi</taxon>
        <taxon>Actinopterygii</taxon>
        <taxon>Neopterygii</taxon>
        <taxon>Teleostei</taxon>
        <taxon>Neoteleostei</taxon>
        <taxon>Acanthomorphata</taxon>
        <taxon>Ovalentaria</taxon>
        <taxon>Cichlomorphae</taxon>
        <taxon>Cichliformes</taxon>
        <taxon>Cichlidae</taxon>
        <taxon>African cichlids</taxon>
        <taxon>Pseudocrenilabrinae</taxon>
        <taxon>Haplochromini</taxon>
        <taxon>Astatotilapia</taxon>
    </lineage>
</organism>
<evidence type="ECO:0000256" key="16">
    <source>
        <dbReference type="ARBA" id="ARBA00023303"/>
    </source>
</evidence>
<reference evidence="28 29" key="1">
    <citation type="submission" date="2018-05" db="EMBL/GenBank/DDBJ databases">
        <authorList>
            <person name="Datahose"/>
        </authorList>
    </citation>
    <scope>NUCLEOTIDE SEQUENCE</scope>
</reference>
<dbReference type="SMART" id="SM00079">
    <property type="entry name" value="PBPe"/>
    <property type="match status" value="1"/>
</dbReference>
<feature type="binding site" evidence="21">
    <location>
        <position position="665"/>
    </location>
    <ligand>
        <name>L-glutamate</name>
        <dbReference type="ChEBI" id="CHEBI:29985"/>
    </ligand>
</feature>
<keyword evidence="2 24" id="KW-1003">Cell membrane</keyword>
<dbReference type="GO" id="GO:0045211">
    <property type="term" value="C:postsynaptic membrane"/>
    <property type="evidence" value="ECO:0007669"/>
    <property type="project" value="UniProtKB-SubCell"/>
</dbReference>
<dbReference type="InterPro" id="IPR028082">
    <property type="entry name" value="Peripla_BP_I"/>
</dbReference>
<feature type="compositionally biased region" description="Basic and acidic residues" evidence="25">
    <location>
        <begin position="1059"/>
        <end position="1068"/>
    </location>
</feature>
<evidence type="ECO:0000256" key="12">
    <source>
        <dbReference type="ARBA" id="ARBA00023170"/>
    </source>
</evidence>
<dbReference type="SMART" id="SM00918">
    <property type="entry name" value="Lig_chan-Glu_bd"/>
    <property type="match status" value="1"/>
</dbReference>
<feature type="binding site" evidence="21">
    <location>
        <position position="494"/>
    </location>
    <ligand>
        <name>L-glutamate</name>
        <dbReference type="ChEBI" id="CHEBI:29985"/>
    </ligand>
</feature>
<feature type="chain" id="PRO_5044042731" description="Glutamate receptor" evidence="24">
    <location>
        <begin position="32"/>
        <end position="1235"/>
    </location>
</feature>
<feature type="binding site" evidence="21">
    <location>
        <position position="489"/>
    </location>
    <ligand>
        <name>L-glutamate</name>
        <dbReference type="ChEBI" id="CHEBI:29985"/>
    </ligand>
</feature>
<evidence type="ECO:0000256" key="22">
    <source>
        <dbReference type="PIRSR" id="PIRSR601508-2"/>
    </source>
</evidence>
<keyword evidence="15 24" id="KW-1071">Ligand-gated ion channel</keyword>
<evidence type="ECO:0000256" key="25">
    <source>
        <dbReference type="SAM" id="MobiDB-lite"/>
    </source>
</evidence>
<dbReference type="PANTHER" id="PTHR18966">
    <property type="entry name" value="IONOTROPIC GLUTAMATE RECEPTOR"/>
    <property type="match status" value="1"/>
</dbReference>
<dbReference type="SUPFAM" id="SSF53850">
    <property type="entry name" value="Periplasmic binding protein-like II"/>
    <property type="match status" value="1"/>
</dbReference>
<keyword evidence="10 24" id="KW-0472">Membrane</keyword>
<keyword evidence="8 24" id="KW-0770">Synapse</keyword>
<evidence type="ECO:0000256" key="9">
    <source>
        <dbReference type="ARBA" id="ARBA00023065"/>
    </source>
</evidence>
<dbReference type="PRINTS" id="PR00177">
    <property type="entry name" value="NMDARECEPTOR"/>
</dbReference>
<evidence type="ECO:0000256" key="21">
    <source>
        <dbReference type="PIRSR" id="PIRSR601508-1"/>
    </source>
</evidence>
<evidence type="ECO:0000313" key="29">
    <source>
        <dbReference type="Proteomes" id="UP000265100"/>
    </source>
</evidence>
<comment type="catalytic activity">
    <reaction evidence="20">
        <text>Ca(2+)(in) = Ca(2+)(out)</text>
        <dbReference type="Rhea" id="RHEA:29671"/>
        <dbReference type="ChEBI" id="CHEBI:29108"/>
    </reaction>
</comment>
<feature type="domain" description="Ionotropic glutamate receptor C-terminal" evidence="26">
    <location>
        <begin position="408"/>
        <end position="774"/>
    </location>
</feature>
<keyword evidence="12 24" id="KW-0675">Receptor</keyword>
<evidence type="ECO:0000259" key="27">
    <source>
        <dbReference type="SMART" id="SM00918"/>
    </source>
</evidence>
<feature type="region of interest" description="Disordered" evidence="25">
    <location>
        <begin position="999"/>
        <end position="1142"/>
    </location>
</feature>
<protein>
    <recommendedName>
        <fullName evidence="24">Glutamate receptor</fullName>
    </recommendedName>
</protein>
<dbReference type="FunFam" id="3.40.190.10:FF:000007">
    <property type="entry name" value="Putative glutamate receptor ionotropic NMDA 2B"/>
    <property type="match status" value="1"/>
</dbReference>
<proteinExistence type="inferred from homology"/>
<sequence>MNIQVFSYLDSARCLGWMLLLLSHMMAPVASQKPPGLSVGVIMGQTRAVIDQDLRPPRRPEDALDVSVVTLKMNQTDPKSVITQVCELLSRTRLHGIVFADGTDQEAIAQILDFLSVQTQLPVLGVHGGSSMIMADKDEKSTFFQFGAALQQEALLMLAIMEEYDWHVFSIVTSKFPGYQEFISTLRVTVDHSFVRWDMQSVVTLDAVDGDPNSKSHIALKRIQMFACVLTNHMCRFLDVLSSPSQVFPLGMISVSYDDWEYPLETRVRDGVGIISSAATFMLREKGELPEAQSSCYSTASDRSPGKLPPSALHMMHVWNEGRDLSFTPDGYQANPKLVVIVLNVERKWEKMGRWENGTLSLMFPVWPRYNSYGDEDADENHLSIVTLEEKPFVIVDNVDILTGTCMRNSVPCRKHVKNNSTSGGAYIKQCCKGFCIDILKKIARNVKFTYDLYLVTNGKHGKKINNVWNGMVGEVVYKKAEMAVGSLTINEERSEAIDFSVPFVETGISVMVSRSNGTVSPSAFLEPFSASVWVMMFVMLLIVTAIAVFLFEFVSPLGFNRNLAQGKDPHGPSFTIGKAIWLLWGLVFNNSVPVQNPRGTTSKFIVSVWAFFAVIFLASYTANLAAFMIQEEFVDQVTGLSDKKFQSPYSYSPPFRFGTVPNGSTERNIRKNYPDMHQYMTKYHQTGVVDALVSLKTGKLDAFIYDAAVLNYMAGRDDGCKLVTIGSGYIFATTGYGIALQKGSYWKRLVDLAILSIIGDGEMEELEAQWLTGICHNEKNEVMSSQLDVDNMAGVFYMLATAMGLSILTFISEHLFYWRLRYCFTGVCSGRPGILFTISRVRKRKSSHTWKRAQEPTFSQQEVLVPSFQNLTQDFNASVTLEHCACFVSLCIISCVFSPSSVKEKVGGSFEAPSAGPGTQSVRPGHCRSCLTKLSGYSGLYTVRSPQARCDACAHLGNLYDISEDHLHSHYSHTHPHPHSADMFTHYLPQSELGLVGEGDGLVSHFEPTPSSPSPLPTSSSAQHLQLSRQHSYENVLPDGIPERQSQAHPHMRGLSLPDRDRERELTLDEGAYANVLTMRSDRPLSSRSPPSPSPSHHHSLDTPMPLPRRSKSLFPDRPSHNPFLQSAPGTAQRDPASQATTRMPLRNSAHELYKQRMPVSLTLGNHGNHHFNQHGGQVDQQVFYPPQEPPVVAYMVPPAASQPMSYVTAPRASSAGGNRPRLYRRMPSIESDV</sequence>
<dbReference type="InterPro" id="IPR018884">
    <property type="entry name" value="NMDAR2_C"/>
</dbReference>
<comment type="catalytic activity">
    <reaction evidence="18">
        <text>K(+)(in) = K(+)(out)</text>
        <dbReference type="Rhea" id="RHEA:29463"/>
        <dbReference type="ChEBI" id="CHEBI:29103"/>
    </reaction>
</comment>
<keyword evidence="7 24" id="KW-1133">Transmembrane helix</keyword>
<dbReference type="InterPro" id="IPR001508">
    <property type="entry name" value="Iono_Glu_rcpt_met"/>
</dbReference>
<evidence type="ECO:0000256" key="14">
    <source>
        <dbReference type="ARBA" id="ARBA00023257"/>
    </source>
</evidence>
<evidence type="ECO:0000256" key="4">
    <source>
        <dbReference type="ARBA" id="ARBA00022729"/>
    </source>
</evidence>
<dbReference type="GO" id="GO:0017146">
    <property type="term" value="C:NMDA selective glutamate receptor complex"/>
    <property type="evidence" value="ECO:0007669"/>
    <property type="project" value="UniProtKB-ARBA"/>
</dbReference>
<feature type="signal peptide" evidence="24">
    <location>
        <begin position="1"/>
        <end position="31"/>
    </location>
</feature>
<feature type="transmembrane region" description="Helical" evidence="24">
    <location>
        <begin position="605"/>
        <end position="627"/>
    </location>
</feature>
<dbReference type="AlphaFoldDB" id="A0AAX7UHF9"/>
<dbReference type="Gene3D" id="3.40.190.10">
    <property type="entry name" value="Periplasmic binding protein-like II"/>
    <property type="match status" value="3"/>
</dbReference>
<evidence type="ECO:0000259" key="26">
    <source>
        <dbReference type="SMART" id="SM00079"/>
    </source>
</evidence>
<feature type="binding site" evidence="21">
    <location>
        <position position="666"/>
    </location>
    <ligand>
        <name>L-glutamate</name>
        <dbReference type="ChEBI" id="CHEBI:29985"/>
    </ligand>
</feature>
<feature type="domain" description="Ionotropic glutamate receptor L-glutamate and glycine-binding" evidence="27">
    <location>
        <begin position="416"/>
        <end position="478"/>
    </location>
</feature>
<evidence type="ECO:0000256" key="19">
    <source>
        <dbReference type="ARBA" id="ARBA00036239"/>
    </source>
</evidence>
<dbReference type="GeneTree" id="ENSGT00940000156222"/>
<evidence type="ECO:0000256" key="3">
    <source>
        <dbReference type="ARBA" id="ARBA00022692"/>
    </source>
</evidence>
<evidence type="ECO:0000256" key="24">
    <source>
        <dbReference type="RuleBase" id="RU367118"/>
    </source>
</evidence>
<dbReference type="GO" id="GO:0004972">
    <property type="term" value="F:NMDA glutamate receptor activity"/>
    <property type="evidence" value="ECO:0007669"/>
    <property type="project" value="UniProtKB-ARBA"/>
</dbReference>
<dbReference type="InterPro" id="IPR019594">
    <property type="entry name" value="Glu/Gly-bd"/>
</dbReference>
<dbReference type="InterPro" id="IPR001320">
    <property type="entry name" value="Iontro_rcpt_C"/>
</dbReference>
<feature type="site" description="Interaction with the cone snail toxin Con-ikot-ikot" evidence="22">
    <location>
        <position position="671"/>
    </location>
</feature>
<keyword evidence="4 24" id="KW-0732">Signal</keyword>
<dbReference type="InterPro" id="IPR015683">
    <property type="entry name" value="Ionotropic_Glu_rcpt"/>
</dbReference>
<keyword evidence="13" id="KW-0325">Glycoprotein</keyword>
<keyword evidence="3 24" id="KW-0812">Transmembrane</keyword>
<comment type="subcellular location">
    <subcellularLocation>
        <location evidence="17 24">Postsynaptic cell membrane</location>
        <topology evidence="17 24">Multi-pass membrane protein</topology>
    </subcellularLocation>
</comment>
<evidence type="ECO:0000256" key="15">
    <source>
        <dbReference type="ARBA" id="ARBA00023286"/>
    </source>
</evidence>
<reference evidence="29" key="2">
    <citation type="submission" date="2023-03" db="EMBL/GenBank/DDBJ databases">
        <authorList>
            <consortium name="Wellcome Sanger Institute Data Sharing"/>
        </authorList>
    </citation>
    <scope>NUCLEOTIDE SEQUENCE [LARGE SCALE GENOMIC DNA]</scope>
</reference>
<keyword evidence="1 24" id="KW-0813">Transport</keyword>
<dbReference type="Proteomes" id="UP000265100">
    <property type="component" value="Chromosome 6"/>
</dbReference>
<keyword evidence="14 24" id="KW-0628">Postsynaptic cell membrane</keyword>
<keyword evidence="11 23" id="KW-1015">Disulfide bond</keyword>
<feature type="transmembrane region" description="Helical" evidence="24">
    <location>
        <begin position="533"/>
        <end position="555"/>
    </location>
</feature>
<evidence type="ECO:0000256" key="13">
    <source>
        <dbReference type="ARBA" id="ARBA00023180"/>
    </source>
</evidence>
<feature type="transmembrane region" description="Helical" evidence="24">
    <location>
        <begin position="794"/>
        <end position="813"/>
    </location>
</feature>
<evidence type="ECO:0000256" key="5">
    <source>
        <dbReference type="ARBA" id="ARBA00022837"/>
    </source>
</evidence>
<evidence type="ECO:0000256" key="20">
    <source>
        <dbReference type="ARBA" id="ARBA00036634"/>
    </source>
</evidence>
<feature type="binding site" evidence="21">
    <location>
        <position position="707"/>
    </location>
    <ligand>
        <name>L-glutamate</name>
        <dbReference type="ChEBI" id="CHEBI:29985"/>
    </ligand>
</feature>